<name>A0A7H8TKT2_STRCX</name>
<evidence type="ECO:0000313" key="2">
    <source>
        <dbReference type="Proteomes" id="UP000509418"/>
    </source>
</evidence>
<dbReference type="EMBL" id="CP056041">
    <property type="protein sequence ID" value="QKZ24139.1"/>
    <property type="molecule type" value="Genomic_DNA"/>
</dbReference>
<dbReference type="RefSeq" id="WP_176578702.1">
    <property type="nucleotide sequence ID" value="NZ_CBDRGH010000010.1"/>
</dbReference>
<proteinExistence type="predicted"/>
<accession>A0A7H8TKT2</accession>
<gene>
    <name evidence="1" type="ORF">HUT05_46440</name>
</gene>
<protein>
    <submittedName>
        <fullName evidence="1">Uncharacterized protein</fullName>
    </submittedName>
</protein>
<dbReference type="AlphaFoldDB" id="A0A7H8TKT2"/>
<organism evidence="1 2">
    <name type="scientific">Streptomyces chartreusis</name>
    <dbReference type="NCBI Taxonomy" id="1969"/>
    <lineage>
        <taxon>Bacteria</taxon>
        <taxon>Bacillati</taxon>
        <taxon>Actinomycetota</taxon>
        <taxon>Actinomycetes</taxon>
        <taxon>Kitasatosporales</taxon>
        <taxon>Streptomycetaceae</taxon>
        <taxon>Streptomyces</taxon>
    </lineage>
</organism>
<dbReference type="Proteomes" id="UP000509418">
    <property type="component" value="Chromosome"/>
</dbReference>
<reference evidence="1 2" key="1">
    <citation type="submission" date="2020-06" db="EMBL/GenBank/DDBJ databases">
        <title>Genome mining for natural products.</title>
        <authorList>
            <person name="Zhang B."/>
            <person name="Shi J."/>
            <person name="Ge H."/>
        </authorList>
    </citation>
    <scope>NUCLEOTIDE SEQUENCE [LARGE SCALE GENOMIC DNA]</scope>
    <source>
        <strain evidence="1 2">NA02069</strain>
    </source>
</reference>
<sequence>MAYGGTSGFSNYNIELHFTSDDLSDLRTGQVWAEGRAMSRHEFEKLADDSC</sequence>
<keyword evidence="2" id="KW-1185">Reference proteome</keyword>
<evidence type="ECO:0000313" key="1">
    <source>
        <dbReference type="EMBL" id="QKZ24139.1"/>
    </source>
</evidence>